<evidence type="ECO:0000256" key="1">
    <source>
        <dbReference type="ARBA" id="ARBA00022884"/>
    </source>
</evidence>
<dbReference type="SUPFAM" id="SSF54928">
    <property type="entry name" value="RNA-binding domain, RBD"/>
    <property type="match status" value="1"/>
</dbReference>
<dbReference type="EMBL" id="LJIJ01000558">
    <property type="protein sequence ID" value="ODM96257.1"/>
    <property type="molecule type" value="Genomic_DNA"/>
</dbReference>
<comment type="caution">
    <text evidence="4">The sequence shown here is derived from an EMBL/GenBank/DDBJ whole genome shotgun (WGS) entry which is preliminary data.</text>
</comment>
<dbReference type="GO" id="GO:0005634">
    <property type="term" value="C:nucleus"/>
    <property type="evidence" value="ECO:0007669"/>
    <property type="project" value="TreeGrafter"/>
</dbReference>
<dbReference type="STRING" id="48709.A0A1D2MT45"/>
<dbReference type="PROSITE" id="PS50102">
    <property type="entry name" value="RRM"/>
    <property type="match status" value="2"/>
</dbReference>
<dbReference type="InterPro" id="IPR000504">
    <property type="entry name" value="RRM_dom"/>
</dbReference>
<dbReference type="GO" id="GO:0043022">
    <property type="term" value="F:ribosome binding"/>
    <property type="evidence" value="ECO:0007669"/>
    <property type="project" value="TreeGrafter"/>
</dbReference>
<proteinExistence type="predicted"/>
<feature type="domain" description="RRM" evidence="3">
    <location>
        <begin position="146"/>
        <end position="226"/>
    </location>
</feature>
<dbReference type="GO" id="GO:0045202">
    <property type="term" value="C:synapse"/>
    <property type="evidence" value="ECO:0007669"/>
    <property type="project" value="TreeGrafter"/>
</dbReference>
<dbReference type="PANTHER" id="PTHR12566:SF12">
    <property type="entry name" value="TRANSLATIONAL REGULATOR ORB2"/>
    <property type="match status" value="1"/>
</dbReference>
<gene>
    <name evidence="4" type="ORF">Ocin01_10423</name>
</gene>
<dbReference type="AlphaFoldDB" id="A0A1D2MT45"/>
<dbReference type="PANTHER" id="PTHR12566">
    <property type="entry name" value="CYTOPLASMIC POLYADENYLATION ELEMENT BINDING PROTEIN CPEB"/>
    <property type="match status" value="1"/>
</dbReference>
<dbReference type="CDD" id="cd12724">
    <property type="entry name" value="RRM1_CPEB2_like"/>
    <property type="match status" value="1"/>
</dbReference>
<keyword evidence="1 2" id="KW-0694">RNA-binding</keyword>
<evidence type="ECO:0000313" key="4">
    <source>
        <dbReference type="EMBL" id="ODM96257.1"/>
    </source>
</evidence>
<dbReference type="InterPro" id="IPR012677">
    <property type="entry name" value="Nucleotide-bd_a/b_plait_sf"/>
</dbReference>
<dbReference type="Pfam" id="PF16367">
    <property type="entry name" value="RRM_7"/>
    <property type="match status" value="1"/>
</dbReference>
<name>A0A1D2MT45_ORCCI</name>
<feature type="domain" description="RRM" evidence="3">
    <location>
        <begin position="36"/>
        <end position="129"/>
    </location>
</feature>
<evidence type="ECO:0000256" key="2">
    <source>
        <dbReference type="PROSITE-ProRule" id="PRU00176"/>
    </source>
</evidence>
<dbReference type="InterPro" id="IPR034819">
    <property type="entry name" value="CPEB"/>
</dbReference>
<dbReference type="GO" id="GO:2000766">
    <property type="term" value="P:negative regulation of cytoplasmic translation"/>
    <property type="evidence" value="ECO:0007669"/>
    <property type="project" value="TreeGrafter"/>
</dbReference>
<dbReference type="GO" id="GO:0043005">
    <property type="term" value="C:neuron projection"/>
    <property type="evidence" value="ECO:0007669"/>
    <property type="project" value="TreeGrafter"/>
</dbReference>
<accession>A0A1D2MT45</accession>
<protein>
    <submittedName>
        <fullName evidence="4">Cytoplasmic polyadenylation element-binding protein 2</fullName>
    </submittedName>
</protein>
<dbReference type="GO" id="GO:0003730">
    <property type="term" value="F:mRNA 3'-UTR binding"/>
    <property type="evidence" value="ECO:0007669"/>
    <property type="project" value="InterPro"/>
</dbReference>
<organism evidence="4 5">
    <name type="scientific">Orchesella cincta</name>
    <name type="common">Springtail</name>
    <name type="synonym">Podura cincta</name>
    <dbReference type="NCBI Taxonomy" id="48709"/>
    <lineage>
        <taxon>Eukaryota</taxon>
        <taxon>Metazoa</taxon>
        <taxon>Ecdysozoa</taxon>
        <taxon>Arthropoda</taxon>
        <taxon>Hexapoda</taxon>
        <taxon>Collembola</taxon>
        <taxon>Entomobryomorpha</taxon>
        <taxon>Entomobryoidea</taxon>
        <taxon>Orchesellidae</taxon>
        <taxon>Orchesellinae</taxon>
        <taxon>Orchesella</taxon>
    </lineage>
</organism>
<reference evidence="4 5" key="1">
    <citation type="journal article" date="2016" name="Genome Biol. Evol.">
        <title>Gene Family Evolution Reflects Adaptation to Soil Environmental Stressors in the Genome of the Collembolan Orchesella cincta.</title>
        <authorList>
            <person name="Faddeeva-Vakhrusheva A."/>
            <person name="Derks M.F."/>
            <person name="Anvar S.Y."/>
            <person name="Agamennone V."/>
            <person name="Suring W."/>
            <person name="Smit S."/>
            <person name="van Straalen N.M."/>
            <person name="Roelofs D."/>
        </authorList>
    </citation>
    <scope>NUCLEOTIDE SEQUENCE [LARGE SCALE GENOMIC DNA]</scope>
    <source>
        <tissue evidence="4">Mixed pool</tissue>
    </source>
</reference>
<keyword evidence="5" id="KW-1185">Reference proteome</keyword>
<dbReference type="OrthoDB" id="10033548at2759"/>
<dbReference type="InterPro" id="IPR035979">
    <property type="entry name" value="RBD_domain_sf"/>
</dbReference>
<dbReference type="GO" id="GO:0008135">
    <property type="term" value="F:translation factor activity, RNA binding"/>
    <property type="evidence" value="ECO:0007669"/>
    <property type="project" value="TreeGrafter"/>
</dbReference>
<dbReference type="Gene3D" id="3.30.70.330">
    <property type="match status" value="2"/>
</dbReference>
<dbReference type="OMA" id="CWDRIHY"/>
<dbReference type="Proteomes" id="UP000094527">
    <property type="component" value="Unassembled WGS sequence"/>
</dbReference>
<sequence>MKSGLLQQYGLSSAHVFDSVHLGALNSSGHVNFYSRKVFLGGLPPDIDEHEIKAVFWKFGSFEVYWPGKDDNPNYMFPPKGFAFLLFLAEDSVRRLVQACIHGNDGGLYYLLSSPSVKNKVIQVKPWKLSDAVTIVHESLFTKKQFAVFVGGVPRALTSGELARQALCVFGNVSYSEIFLDYKIGYPKGSGVIYFSNFKSFVSAIRTKFFEVVVGDSVKYVSRTKAVFQKMVVTGENPISSLYPEL</sequence>
<dbReference type="GO" id="GO:0000900">
    <property type="term" value="F:mRNA regulatory element binding translation repressor activity"/>
    <property type="evidence" value="ECO:0007669"/>
    <property type="project" value="TreeGrafter"/>
</dbReference>
<evidence type="ECO:0000259" key="3">
    <source>
        <dbReference type="PROSITE" id="PS50102"/>
    </source>
</evidence>
<evidence type="ECO:0000313" key="5">
    <source>
        <dbReference type="Proteomes" id="UP000094527"/>
    </source>
</evidence>
<dbReference type="SMART" id="SM00360">
    <property type="entry name" value="RRM"/>
    <property type="match status" value="2"/>
</dbReference>
<dbReference type="GO" id="GO:0005737">
    <property type="term" value="C:cytoplasm"/>
    <property type="evidence" value="ECO:0007669"/>
    <property type="project" value="TreeGrafter"/>
</dbReference>